<comment type="caution">
    <text evidence="1">The sequence shown here is derived from an EMBL/GenBank/DDBJ whole genome shotgun (WGS) entry which is preliminary data.</text>
</comment>
<proteinExistence type="predicted"/>
<evidence type="ECO:0000313" key="1">
    <source>
        <dbReference type="EMBL" id="TYS65743.1"/>
    </source>
</evidence>
<dbReference type="RefSeq" id="WP_148989516.1">
    <property type="nucleotide sequence ID" value="NZ_VTEV01000007.1"/>
</dbReference>
<dbReference type="EMBL" id="VTEV01000007">
    <property type="protein sequence ID" value="TYS65743.1"/>
    <property type="molecule type" value="Genomic_DNA"/>
</dbReference>
<reference evidence="1 2" key="1">
    <citation type="submission" date="2019-08" db="EMBL/GenBank/DDBJ databases">
        <title>Bacillus genomes from the desert of Cuatro Cienegas, Coahuila.</title>
        <authorList>
            <person name="Olmedo-Alvarez G."/>
        </authorList>
    </citation>
    <scope>NUCLEOTIDE SEQUENCE [LARGE SCALE GENOMIC DNA]</scope>
    <source>
        <strain evidence="1 2">CH28_1T</strain>
    </source>
</reference>
<organism evidence="1 2">
    <name type="scientific">Sutcliffiella horikoshii</name>
    <dbReference type="NCBI Taxonomy" id="79883"/>
    <lineage>
        <taxon>Bacteria</taxon>
        <taxon>Bacillati</taxon>
        <taxon>Bacillota</taxon>
        <taxon>Bacilli</taxon>
        <taxon>Bacillales</taxon>
        <taxon>Bacillaceae</taxon>
        <taxon>Sutcliffiella</taxon>
    </lineage>
</organism>
<sequence length="125" mass="13808">MKFITQEDGKNKVPKFNSSFKETKENTFNMPVCTIKLPQDWNLYSLHPDLLALAVASIILPFCGSKIEMPIGVSDAFHPEFFKNTNKHFYPIDASLKPRKANNTAVPALCYSGGPDSTAAVIVTS</sequence>
<name>A0A5D4SQW9_9BACI</name>
<gene>
    <name evidence="1" type="ORF">FZC76_17825</name>
</gene>
<dbReference type="OrthoDB" id="9776919at2"/>
<dbReference type="AlphaFoldDB" id="A0A5D4SQW9"/>
<dbReference type="Proteomes" id="UP000322524">
    <property type="component" value="Unassembled WGS sequence"/>
</dbReference>
<protein>
    <submittedName>
        <fullName evidence="1">Uncharacterized protein</fullName>
    </submittedName>
</protein>
<evidence type="ECO:0000313" key="2">
    <source>
        <dbReference type="Proteomes" id="UP000322524"/>
    </source>
</evidence>
<accession>A0A5D4SQW9</accession>